<protein>
    <submittedName>
        <fullName evidence="1">Uncharacterized protein</fullName>
    </submittedName>
</protein>
<gene>
    <name evidence="1" type="ORF">OCTVUL_1B017672</name>
</gene>
<dbReference type="Proteomes" id="UP001162480">
    <property type="component" value="Chromosome 14"/>
</dbReference>
<dbReference type="AlphaFoldDB" id="A0AA36FCD2"/>
<name>A0AA36FCD2_OCTVU</name>
<accession>A0AA36FCD2</accession>
<keyword evidence="2" id="KW-1185">Reference proteome</keyword>
<proteinExistence type="predicted"/>
<reference evidence="1" key="1">
    <citation type="submission" date="2023-08" db="EMBL/GenBank/DDBJ databases">
        <authorList>
            <person name="Alioto T."/>
            <person name="Alioto T."/>
            <person name="Gomez Garrido J."/>
        </authorList>
    </citation>
    <scope>NUCLEOTIDE SEQUENCE</scope>
</reference>
<organism evidence="1 2">
    <name type="scientific">Octopus vulgaris</name>
    <name type="common">Common octopus</name>
    <dbReference type="NCBI Taxonomy" id="6645"/>
    <lineage>
        <taxon>Eukaryota</taxon>
        <taxon>Metazoa</taxon>
        <taxon>Spiralia</taxon>
        <taxon>Lophotrochozoa</taxon>
        <taxon>Mollusca</taxon>
        <taxon>Cephalopoda</taxon>
        <taxon>Coleoidea</taxon>
        <taxon>Octopodiformes</taxon>
        <taxon>Octopoda</taxon>
        <taxon>Incirrata</taxon>
        <taxon>Octopodidae</taxon>
        <taxon>Octopus</taxon>
    </lineage>
</organism>
<evidence type="ECO:0000313" key="1">
    <source>
        <dbReference type="EMBL" id="CAI9732382.1"/>
    </source>
</evidence>
<sequence length="93" mass="10540">MIGQPLFETDRASVHEIEDLGNSVLPSTSRYQRRNSFRKQRFGKIDKPVVTTWNLVSGEAAGKNCDMRFNGYGQDLLNFTKDLMSSDQQTASH</sequence>
<dbReference type="EMBL" id="OX597827">
    <property type="protein sequence ID" value="CAI9732382.1"/>
    <property type="molecule type" value="Genomic_DNA"/>
</dbReference>
<evidence type="ECO:0000313" key="2">
    <source>
        <dbReference type="Proteomes" id="UP001162480"/>
    </source>
</evidence>